<keyword evidence="3" id="KW-0272">Extracellular matrix</keyword>
<dbReference type="PANTHER" id="PTHR22804:SF6">
    <property type="entry name" value="VERSICAN CORE PROTEIN"/>
    <property type="match status" value="1"/>
</dbReference>
<dbReference type="GO" id="GO:0007155">
    <property type="term" value="P:cell adhesion"/>
    <property type="evidence" value="ECO:0007669"/>
    <property type="project" value="InterPro"/>
</dbReference>
<dbReference type="GO" id="GO:0045202">
    <property type="term" value="C:synapse"/>
    <property type="evidence" value="ECO:0007669"/>
    <property type="project" value="TreeGrafter"/>
</dbReference>
<evidence type="ECO:0000256" key="3">
    <source>
        <dbReference type="ARBA" id="ARBA00022530"/>
    </source>
</evidence>
<evidence type="ECO:0000256" key="7">
    <source>
        <dbReference type="ARBA" id="ARBA00022837"/>
    </source>
</evidence>
<keyword evidence="16" id="KW-1185">Reference proteome</keyword>
<keyword evidence="10" id="KW-0325">Glycoprotein</keyword>
<evidence type="ECO:0000256" key="5">
    <source>
        <dbReference type="ARBA" id="ARBA00022729"/>
    </source>
</evidence>
<dbReference type="Gene3D" id="2.60.40.10">
    <property type="entry name" value="Immunoglobulins"/>
    <property type="match status" value="1"/>
</dbReference>
<feature type="disulfide bond" evidence="12">
    <location>
        <begin position="267"/>
        <end position="288"/>
    </location>
</feature>
<dbReference type="GO" id="GO:0072534">
    <property type="term" value="C:perineuronal net"/>
    <property type="evidence" value="ECO:0007669"/>
    <property type="project" value="TreeGrafter"/>
</dbReference>
<feature type="domain" description="Ig-like" evidence="13">
    <location>
        <begin position="1"/>
        <end position="119"/>
    </location>
</feature>
<dbReference type="CDD" id="cd03520">
    <property type="entry name" value="Link_domain_CSPGs_modules_2_4"/>
    <property type="match status" value="1"/>
</dbReference>
<evidence type="ECO:0000256" key="11">
    <source>
        <dbReference type="ARBA" id="ARBA00023319"/>
    </source>
</evidence>
<evidence type="ECO:0000256" key="6">
    <source>
        <dbReference type="ARBA" id="ARBA00022737"/>
    </source>
</evidence>
<dbReference type="AlphaFoldDB" id="A0A3Q3WAJ9"/>
<evidence type="ECO:0000256" key="12">
    <source>
        <dbReference type="PROSITE-ProRule" id="PRU00323"/>
    </source>
</evidence>
<feature type="domain" description="Link" evidence="14">
    <location>
        <begin position="223"/>
        <end position="320"/>
    </location>
</feature>
<name>A0A3Q3WAJ9_MOLML</name>
<evidence type="ECO:0000259" key="14">
    <source>
        <dbReference type="PROSITE" id="PS50963"/>
    </source>
</evidence>
<comment type="caution">
    <text evidence="12">Lacks conserved residue(s) required for the propagation of feature annotation.</text>
</comment>
<keyword evidence="6" id="KW-0677">Repeat</keyword>
<keyword evidence="5" id="KW-0732">Signal</keyword>
<dbReference type="FunFam" id="3.10.100.10:FF:000002">
    <property type="entry name" value="Hyaluronan proteoglycan link protein 1"/>
    <property type="match status" value="1"/>
</dbReference>
<evidence type="ECO:0000256" key="1">
    <source>
        <dbReference type="ARBA" id="ARBA00004498"/>
    </source>
</evidence>
<dbReference type="InterPro" id="IPR016187">
    <property type="entry name" value="CTDL_fold"/>
</dbReference>
<reference evidence="15" key="2">
    <citation type="submission" date="2025-09" db="UniProtKB">
        <authorList>
            <consortium name="Ensembl"/>
        </authorList>
    </citation>
    <scope>IDENTIFICATION</scope>
</reference>
<dbReference type="SMART" id="SM00406">
    <property type="entry name" value="IGv"/>
    <property type="match status" value="1"/>
</dbReference>
<evidence type="ECO:0000313" key="15">
    <source>
        <dbReference type="Ensembl" id="ENSMMOP00000013841.1"/>
    </source>
</evidence>
<dbReference type="PROSITE" id="PS50835">
    <property type="entry name" value="IG_LIKE"/>
    <property type="match status" value="1"/>
</dbReference>
<dbReference type="SUPFAM" id="SSF56436">
    <property type="entry name" value="C-type lectin-like"/>
    <property type="match status" value="2"/>
</dbReference>
<evidence type="ECO:0000256" key="4">
    <source>
        <dbReference type="ARBA" id="ARBA00022536"/>
    </source>
</evidence>
<dbReference type="Proteomes" id="UP000261620">
    <property type="component" value="Unplaced"/>
</dbReference>
<dbReference type="InterPro" id="IPR013783">
    <property type="entry name" value="Ig-like_fold"/>
</dbReference>
<dbReference type="InterPro" id="IPR016186">
    <property type="entry name" value="C-type_lectin-like/link_sf"/>
</dbReference>
<accession>A0A3Q3WAJ9</accession>
<dbReference type="PRINTS" id="PR01265">
    <property type="entry name" value="LINKMODULE"/>
</dbReference>
<keyword evidence="7" id="KW-0106">Calcium</keyword>
<evidence type="ECO:0000256" key="2">
    <source>
        <dbReference type="ARBA" id="ARBA00022525"/>
    </source>
</evidence>
<dbReference type="GO" id="GO:0002052">
    <property type="term" value="P:positive regulation of neuroblast proliferation"/>
    <property type="evidence" value="ECO:0007669"/>
    <property type="project" value="TreeGrafter"/>
</dbReference>
<keyword evidence="9 12" id="KW-1015">Disulfide bond</keyword>
<keyword evidence="4" id="KW-0245">EGF-like domain</keyword>
<dbReference type="CDD" id="cd03517">
    <property type="entry name" value="Link_domain_CSPGs_modules_1_3"/>
    <property type="match status" value="1"/>
</dbReference>
<sequence length="329" mass="36190">MKMEKNLPATGSLAGRVVLPCRFSMITASLSTSTHTTPDDLRIKWTKLEGDGEKMVLVAQNGVVKVGQDYKSRVSVPSHPLSARDASLIIVQVRASDAGLYRCEIMNGMEDSQDTVSLNVTGVVFHYRSNTNRYSLDFLQATEACRAAGAAIATPEQLIAAFEDGLSQCDAGWLADQSVRYPITVPRSGCTGDLLGKSGVRTYGIRDPREKYDVYCYVDKLNGEVFYPPLSDKVTMRQARDECQKHDSVLASPGQLFAAWRAGLDRCDYSWLSDGSVRYPVTIPRPQCGGGLLGVRTLYKNKNQTGYPDPTERFGVFCFKGETEHISMA</sequence>
<dbReference type="STRING" id="94237.ENSMMOP00000013841"/>
<evidence type="ECO:0008006" key="17">
    <source>
        <dbReference type="Google" id="ProtNLM"/>
    </source>
</evidence>
<dbReference type="SMART" id="SM00445">
    <property type="entry name" value="LINK"/>
    <property type="match status" value="2"/>
</dbReference>
<dbReference type="InterPro" id="IPR036179">
    <property type="entry name" value="Ig-like_dom_sf"/>
</dbReference>
<dbReference type="Ensembl" id="ENSMMOT00000014064.1">
    <property type="protein sequence ID" value="ENSMMOP00000013841.1"/>
    <property type="gene ID" value="ENSMMOG00000010595.1"/>
</dbReference>
<dbReference type="GO" id="GO:0010001">
    <property type="term" value="P:glial cell differentiation"/>
    <property type="evidence" value="ECO:0007669"/>
    <property type="project" value="TreeGrafter"/>
</dbReference>
<dbReference type="GO" id="GO:0005615">
    <property type="term" value="C:extracellular space"/>
    <property type="evidence" value="ECO:0007669"/>
    <property type="project" value="TreeGrafter"/>
</dbReference>
<dbReference type="InterPro" id="IPR003599">
    <property type="entry name" value="Ig_sub"/>
</dbReference>
<dbReference type="Pfam" id="PF00193">
    <property type="entry name" value="Xlink"/>
    <property type="match status" value="2"/>
</dbReference>
<dbReference type="GO" id="GO:0005540">
    <property type="term" value="F:hyaluronic acid binding"/>
    <property type="evidence" value="ECO:0007669"/>
    <property type="project" value="InterPro"/>
</dbReference>
<reference evidence="15" key="1">
    <citation type="submission" date="2025-08" db="UniProtKB">
        <authorList>
            <consortium name="Ensembl"/>
        </authorList>
    </citation>
    <scope>IDENTIFICATION</scope>
</reference>
<organism evidence="15 16">
    <name type="scientific">Mola mola</name>
    <name type="common">Ocean sunfish</name>
    <name type="synonym">Tetraodon mola</name>
    <dbReference type="NCBI Taxonomy" id="94237"/>
    <lineage>
        <taxon>Eukaryota</taxon>
        <taxon>Metazoa</taxon>
        <taxon>Chordata</taxon>
        <taxon>Craniata</taxon>
        <taxon>Vertebrata</taxon>
        <taxon>Euteleostomi</taxon>
        <taxon>Actinopterygii</taxon>
        <taxon>Neopterygii</taxon>
        <taxon>Teleostei</taxon>
        <taxon>Neoteleostei</taxon>
        <taxon>Acanthomorphata</taxon>
        <taxon>Eupercaria</taxon>
        <taxon>Tetraodontiformes</taxon>
        <taxon>Molidae</taxon>
        <taxon>Mola</taxon>
    </lineage>
</organism>
<proteinExistence type="predicted"/>
<dbReference type="SMART" id="SM00409">
    <property type="entry name" value="IG"/>
    <property type="match status" value="1"/>
</dbReference>
<dbReference type="PROSITE" id="PS50963">
    <property type="entry name" value="LINK_2"/>
    <property type="match status" value="2"/>
</dbReference>
<dbReference type="InterPro" id="IPR050691">
    <property type="entry name" value="Hyaluronan_bind_Proteoglycan"/>
</dbReference>
<dbReference type="GO" id="GO:0007417">
    <property type="term" value="P:central nervous system development"/>
    <property type="evidence" value="ECO:0007669"/>
    <property type="project" value="TreeGrafter"/>
</dbReference>
<comment type="subcellular location">
    <subcellularLocation>
        <location evidence="1">Secreted</location>
        <location evidence="1">Extracellular space</location>
        <location evidence="1">Extracellular matrix</location>
    </subcellularLocation>
</comment>
<evidence type="ECO:0000256" key="8">
    <source>
        <dbReference type="ARBA" id="ARBA00022974"/>
    </source>
</evidence>
<dbReference type="PANTHER" id="PTHR22804">
    <property type="entry name" value="AGGRECAN/VERSICAN PROTEOGLYCAN"/>
    <property type="match status" value="1"/>
</dbReference>
<feature type="domain" description="Link" evidence="14">
    <location>
        <begin position="123"/>
        <end position="218"/>
    </location>
</feature>
<keyword evidence="8" id="KW-0654">Proteoglycan</keyword>
<dbReference type="OMA" id="TQFPEYD"/>
<evidence type="ECO:0000259" key="13">
    <source>
        <dbReference type="PROSITE" id="PS50835"/>
    </source>
</evidence>
<dbReference type="InterPro" id="IPR007110">
    <property type="entry name" value="Ig-like_dom"/>
</dbReference>
<dbReference type="FunFam" id="3.10.100.10:FF:000011">
    <property type="entry name" value="Aggrecan core protein"/>
    <property type="match status" value="1"/>
</dbReference>
<dbReference type="Pfam" id="PF07686">
    <property type="entry name" value="V-set"/>
    <property type="match status" value="1"/>
</dbReference>
<dbReference type="InterPro" id="IPR000538">
    <property type="entry name" value="Link_dom"/>
</dbReference>
<evidence type="ECO:0000313" key="16">
    <source>
        <dbReference type="Proteomes" id="UP000261620"/>
    </source>
</evidence>
<keyword evidence="2" id="KW-0964">Secreted</keyword>
<dbReference type="InterPro" id="IPR013106">
    <property type="entry name" value="Ig_V-set"/>
</dbReference>
<evidence type="ECO:0000256" key="9">
    <source>
        <dbReference type="ARBA" id="ARBA00023157"/>
    </source>
</evidence>
<keyword evidence="11" id="KW-0393">Immunoglobulin domain</keyword>
<dbReference type="Gene3D" id="3.10.100.10">
    <property type="entry name" value="Mannose-Binding Protein A, subunit A"/>
    <property type="match status" value="2"/>
</dbReference>
<feature type="disulfide bond" evidence="12">
    <location>
        <begin position="169"/>
        <end position="190"/>
    </location>
</feature>
<evidence type="ECO:0000256" key="10">
    <source>
        <dbReference type="ARBA" id="ARBA00023180"/>
    </source>
</evidence>
<dbReference type="GO" id="GO:0001501">
    <property type="term" value="P:skeletal system development"/>
    <property type="evidence" value="ECO:0007669"/>
    <property type="project" value="TreeGrafter"/>
</dbReference>
<protein>
    <recommendedName>
        <fullName evidence="17">Versican a</fullName>
    </recommendedName>
</protein>
<dbReference type="SUPFAM" id="SSF48726">
    <property type="entry name" value="Immunoglobulin"/>
    <property type="match status" value="1"/>
</dbReference>